<dbReference type="SUPFAM" id="SSF53474">
    <property type="entry name" value="alpha/beta-Hydrolases"/>
    <property type="match status" value="1"/>
</dbReference>
<dbReference type="Pfam" id="PF00930">
    <property type="entry name" value="DPPIV_N"/>
    <property type="match status" value="1"/>
</dbReference>
<dbReference type="GO" id="GO:0008239">
    <property type="term" value="F:dipeptidyl-peptidase activity"/>
    <property type="evidence" value="ECO:0007669"/>
    <property type="project" value="TreeGrafter"/>
</dbReference>
<dbReference type="SMART" id="SM00409">
    <property type="entry name" value="IG"/>
    <property type="match status" value="1"/>
</dbReference>
<keyword evidence="3" id="KW-1185">Reference proteome</keyword>
<dbReference type="InterPro" id="IPR029058">
    <property type="entry name" value="AB_hydrolase_fold"/>
</dbReference>
<dbReference type="AlphaFoldDB" id="A0A0R3T1M8"/>
<feature type="domain" description="Ig-like" evidence="1">
    <location>
        <begin position="169"/>
        <end position="276"/>
    </location>
</feature>
<dbReference type="Pfam" id="PF13927">
    <property type="entry name" value="Ig_3"/>
    <property type="match status" value="1"/>
</dbReference>
<dbReference type="PANTHER" id="PTHR11731:SF193">
    <property type="entry name" value="DIPEPTIDYL PEPTIDASE 9"/>
    <property type="match status" value="1"/>
</dbReference>
<dbReference type="InterPro" id="IPR003598">
    <property type="entry name" value="Ig_sub2"/>
</dbReference>
<dbReference type="SUPFAM" id="SSF48726">
    <property type="entry name" value="Immunoglobulin"/>
    <property type="match status" value="2"/>
</dbReference>
<gene>
    <name evidence="2" type="ORF">HNAJ_LOCUS788</name>
</gene>
<dbReference type="Gene3D" id="3.40.50.1820">
    <property type="entry name" value="alpha/beta hydrolase"/>
    <property type="match status" value="1"/>
</dbReference>
<dbReference type="Pfam" id="PF00326">
    <property type="entry name" value="Peptidase_S9"/>
    <property type="match status" value="1"/>
</dbReference>
<dbReference type="InterPro" id="IPR003599">
    <property type="entry name" value="Ig_sub"/>
</dbReference>
<dbReference type="InterPro" id="IPR002469">
    <property type="entry name" value="Peptidase_S9B_N"/>
</dbReference>
<dbReference type="OrthoDB" id="16520at2759"/>
<dbReference type="InterPro" id="IPR036179">
    <property type="entry name" value="Ig-like_dom_sf"/>
</dbReference>
<sequence>MIPIARIIWRRVSFDGSVTETVNDGLMSRDMSRWKIGQGKQTNSIRLEILVVDETYAGHYTCDCQYTGSVEPARAERILRVVSQAKVLPFQSSYTTTVTEGDRMVLRCQAAGIPTPVTYWTRTGGSSSIIRNYGISKPGETIEFTSVLPQDAGEYMCMAENRLGVDYWPVIVAVRHKPISKVYVSVPIIQNPCNVHLYCEVLANPASDVTEISWSVGTPPTVILPNSRIQLVYLNGGNTRFLVLNFNPILRSDLNKTYVCNAHNSLGNVVTEYILNESSIATEGTFAELKCQGCSLRIDLFMLCLILFLHIQKWTCGLNCCIYNVLCIIKDCTKCRTYFLSLKSIFGRANILYADFDIDPIPFPTQHIRSFAPLLSNEAFQDIRSGPNNNLADSLLRERMRCGTFNPSDVKLDPQTGTFLISVSGKLVQFTDHSWCSPSAQPSKCSLSILASDESVVQPIVCPFNATLIAYVTENNIAVSHSLASNFIHLTNITDPKVTAGTPAFVIQEEFDRYVGLWWCPKPNSKGEYSLIYEKTDSNGVGTVRLPNFASWSEEVEEHVYPKPGTKNATSDLVLVTFSVDKQNSEIANVQSHNLPSPLFEILPQYEYLVRCDWTSDGNYFWMILSNRLQTKMSLFLVSPRSFYEGEWTPFIHLRDEEDATYWVEVHDCLHFLNTDPESVHYIWMSRHTGYAHLYICHQSIPQNVSSSSVVPQHAETVSDCPLTHGAWDVLNNHIFVDHARNLVLFESYQEDPLFLNIYAVNYSQKEAKIHRLTSSRIWLRFFGSELEPETDIDKLYYSILNYEESSGLCAIEASNPGLLPGQMLFRLFVEDDGTPNSATKIFAFTILLDNVHDILQQSLQVPTGPRVMSYTFQDASDTITYYGMLFTPQPSTKPPQGFPTLHLVYGGPGVQIVRGLCLKNLFLKAQLYCHYGYAVFMCDCRGSSNRGSKFAGYIKHNLGSVELPDHIMFLREVAGQSGSIDLSRVAIHGSSYGGYLSLMAAAKHRDVYKAAIAASPVVSWQHYDTAYTERYLGLPSENDADYRKANVLTYIENFPDFAPYLMIAHGGKDENVHFAHTANLIQELNTHGKPYELNFYPTSRHRIREDDHLTASIIQFLDKVLRS</sequence>
<dbReference type="Proteomes" id="UP000278807">
    <property type="component" value="Unassembled WGS sequence"/>
</dbReference>
<dbReference type="InterPro" id="IPR013783">
    <property type="entry name" value="Ig-like_fold"/>
</dbReference>
<feature type="domain" description="Ig-like" evidence="1">
    <location>
        <begin position="89"/>
        <end position="161"/>
    </location>
</feature>
<dbReference type="PROSITE" id="PS50835">
    <property type="entry name" value="IG_LIKE"/>
    <property type="match status" value="2"/>
</dbReference>
<dbReference type="CDD" id="cd00096">
    <property type="entry name" value="Ig"/>
    <property type="match status" value="1"/>
</dbReference>
<evidence type="ECO:0000259" key="1">
    <source>
        <dbReference type="PROSITE" id="PS50835"/>
    </source>
</evidence>
<reference evidence="2 3" key="2">
    <citation type="submission" date="2018-11" db="EMBL/GenBank/DDBJ databases">
        <authorList>
            <consortium name="Pathogen Informatics"/>
        </authorList>
    </citation>
    <scope>NUCLEOTIDE SEQUENCE [LARGE SCALE GENOMIC DNA]</scope>
</reference>
<dbReference type="Gene3D" id="2.60.40.10">
    <property type="entry name" value="Immunoglobulins"/>
    <property type="match status" value="2"/>
</dbReference>
<accession>A0A0R3T1M8</accession>
<evidence type="ECO:0000313" key="4">
    <source>
        <dbReference type="WBParaSite" id="HNAJ_0000078801-mRNA-1"/>
    </source>
</evidence>
<dbReference type="EMBL" id="UZAE01000250">
    <property type="protein sequence ID" value="VDN96647.1"/>
    <property type="molecule type" value="Genomic_DNA"/>
</dbReference>
<dbReference type="Gene3D" id="2.140.10.30">
    <property type="entry name" value="Dipeptidylpeptidase IV, N-terminal domain"/>
    <property type="match status" value="1"/>
</dbReference>
<dbReference type="GO" id="GO:0008236">
    <property type="term" value="F:serine-type peptidase activity"/>
    <property type="evidence" value="ECO:0007669"/>
    <property type="project" value="InterPro"/>
</dbReference>
<organism evidence="4">
    <name type="scientific">Rodentolepis nana</name>
    <name type="common">Dwarf tapeworm</name>
    <name type="synonym">Hymenolepis nana</name>
    <dbReference type="NCBI Taxonomy" id="102285"/>
    <lineage>
        <taxon>Eukaryota</taxon>
        <taxon>Metazoa</taxon>
        <taxon>Spiralia</taxon>
        <taxon>Lophotrochozoa</taxon>
        <taxon>Platyhelminthes</taxon>
        <taxon>Cestoda</taxon>
        <taxon>Eucestoda</taxon>
        <taxon>Cyclophyllidea</taxon>
        <taxon>Hymenolepididae</taxon>
        <taxon>Rodentolepis</taxon>
    </lineage>
</organism>
<dbReference type="InterPro" id="IPR001375">
    <property type="entry name" value="Peptidase_S9_cat"/>
</dbReference>
<name>A0A0R3T1M8_RODNA</name>
<dbReference type="SUPFAM" id="SSF82171">
    <property type="entry name" value="DPP6 N-terminal domain-like"/>
    <property type="match status" value="1"/>
</dbReference>
<proteinExistence type="predicted"/>
<dbReference type="InterPro" id="IPR007110">
    <property type="entry name" value="Ig-like_dom"/>
</dbReference>
<dbReference type="InterPro" id="IPR050278">
    <property type="entry name" value="Serine_Prot_S9B/DPPIV"/>
</dbReference>
<dbReference type="SMART" id="SM00408">
    <property type="entry name" value="IGc2"/>
    <property type="match status" value="1"/>
</dbReference>
<dbReference type="STRING" id="102285.A0A0R3T1M8"/>
<reference evidence="4" key="1">
    <citation type="submission" date="2017-02" db="UniProtKB">
        <authorList>
            <consortium name="WormBaseParasite"/>
        </authorList>
    </citation>
    <scope>IDENTIFICATION</scope>
</reference>
<dbReference type="GO" id="GO:0006508">
    <property type="term" value="P:proteolysis"/>
    <property type="evidence" value="ECO:0007669"/>
    <property type="project" value="InterPro"/>
</dbReference>
<evidence type="ECO:0000313" key="2">
    <source>
        <dbReference type="EMBL" id="VDN96647.1"/>
    </source>
</evidence>
<evidence type="ECO:0000313" key="3">
    <source>
        <dbReference type="Proteomes" id="UP000278807"/>
    </source>
</evidence>
<protein>
    <submittedName>
        <fullName evidence="4">Ig-like domain-containing protein</fullName>
    </submittedName>
</protein>
<dbReference type="PANTHER" id="PTHR11731">
    <property type="entry name" value="PROTEASE FAMILY S9B,C DIPEPTIDYL-PEPTIDASE IV-RELATED"/>
    <property type="match status" value="1"/>
</dbReference>
<dbReference type="WBParaSite" id="HNAJ_0000078801-mRNA-1">
    <property type="protein sequence ID" value="HNAJ_0000078801-mRNA-1"/>
    <property type="gene ID" value="HNAJ_0000078801"/>
</dbReference>